<gene>
    <name evidence="4" type="ORF">1721_32</name>
</gene>
<accession>A0A0D5BI36</accession>
<dbReference type="GO" id="GO:0098015">
    <property type="term" value="C:virus tail"/>
    <property type="evidence" value="ECO:0007669"/>
    <property type="project" value="UniProtKB-KW"/>
</dbReference>
<dbReference type="PROSITE" id="PS51688">
    <property type="entry name" value="ICA"/>
    <property type="match status" value="1"/>
</dbReference>
<organism evidence="4 5">
    <name type="scientific">Escherichia phage 172-1</name>
    <dbReference type="NCBI Taxonomy" id="1598146"/>
    <lineage>
        <taxon>Viruses</taxon>
        <taxon>Duplodnaviria</taxon>
        <taxon>Heunggongvirae</taxon>
        <taxon>Uroviricota</taxon>
        <taxon>Caudoviricetes</taxon>
        <taxon>Mktvariviridae</taxon>
        <taxon>Gordonclarkvirinae</taxon>
        <taxon>Kuravirus</taxon>
        <taxon>Kuravirus kv1721</taxon>
    </lineage>
</organism>
<evidence type="ECO:0000259" key="3">
    <source>
        <dbReference type="PROSITE" id="PS51688"/>
    </source>
</evidence>
<dbReference type="Pfam" id="PF13884">
    <property type="entry name" value="Peptidase_S74"/>
    <property type="match status" value="1"/>
</dbReference>
<dbReference type="EMBL" id="KP308307">
    <property type="protein sequence ID" value="AJW61396.1"/>
    <property type="molecule type" value="Genomic_DNA"/>
</dbReference>
<dbReference type="KEGG" id="vg:26634361"/>
<proteinExistence type="predicted"/>
<protein>
    <submittedName>
        <fullName evidence="4">Tail fibers protein</fullName>
    </submittedName>
</protein>
<keyword evidence="2" id="KW-1227">Viral tail protein</keyword>
<dbReference type="GeneID" id="26634361"/>
<dbReference type="SUPFAM" id="SSF88874">
    <property type="entry name" value="Receptor-binding domain of short tail fibre protein gp12"/>
    <property type="match status" value="1"/>
</dbReference>
<dbReference type="OrthoDB" id="1278at10239"/>
<sequence>MARELMPKSGIMMPHVVVTRDAAVVGVSTVDGQAGAVNLTDKYLQKTDAAATYQTKVEGASKDFVLDSIQPIMSGALFREDPWVVNDTPFRSTGANGVESVDMMKVTSDNSIKIGSYASSVQGVEIHSAGRLQVVDQNDSGVETKYPVYSKRYRPEIEDLPFAAIGSYVKDSKGRTVGVTRTGINSDIKQLTQKVTFSQPVTVPDAVGDYDAVTLRQLRNSGGGSGGPTMSGISNFGVGDFHLRDSRAFIPAFEVVSDGQLLNRADYPDLWAYAQLLSPISDEVWKSSMYNRGKYSTGDGSTTFRVPDRNGVQRNGVNGFTGEDSLGALYGRGDGGGSSSNGLVFDSAAPNITGFIRTATNASVFESGLNGTSGVFYGEEFQRYANIQPTEGATSSYPRTVQFNASRSSPIYGRSDGEIMGRNFVGVWTIRAHGGFTAANTSWSVINSDASEQPSGTPITGGLVSSKYVVGGVDKYRSSIQLIGSNEVDLSTRITTINDRYSIGAATWDFKLDGKLVFNKSLNPMGTGNSPGNTYLTLANTWMSSSYAGYVGLVGGGVGVSNGGWRNFISLGALIYPNSAHPTAVISQVYDYDLPTGNQPNGDIVRNTSFNAESYDITFGNNSGTTNYIFSKSPVSDERLKHSIKEEGTATALSNLNKMEYKTFIYNYDEKATVRRGFIAQQLEAIDPQYVRKYKTFKGTDTLALDENVLLLDAIAAIQELSKKVEALEAKLAEK</sequence>
<evidence type="ECO:0000256" key="1">
    <source>
        <dbReference type="ARBA" id="ARBA00004328"/>
    </source>
</evidence>
<comment type="subcellular location">
    <subcellularLocation>
        <location evidence="1">Virion</location>
    </subcellularLocation>
</comment>
<evidence type="ECO:0000313" key="5">
    <source>
        <dbReference type="Proteomes" id="UP000032685"/>
    </source>
</evidence>
<dbReference type="RefSeq" id="YP_009208179.1">
    <property type="nucleotide sequence ID" value="NC_028903.1"/>
</dbReference>
<name>A0A0D5BI36_9CAUD</name>
<reference evidence="4 5" key="1">
    <citation type="submission" date="2014-12" db="EMBL/GenBank/DDBJ databases">
        <title>Completed Genome sequence of Escherichia coli Bacteriophage P172-1.</title>
        <authorList>
            <person name="Xu J."/>
            <person name="Chen M."/>
            <person name="Zhang W."/>
        </authorList>
    </citation>
    <scope>NUCLEOTIDE SEQUENCE [LARGE SCALE GENOMIC DNA]</scope>
</reference>
<keyword evidence="5" id="KW-1185">Reference proteome</keyword>
<dbReference type="Proteomes" id="UP000032685">
    <property type="component" value="Segment"/>
</dbReference>
<dbReference type="SMR" id="A0A0D5BI36"/>
<keyword evidence="2" id="KW-0946">Virion</keyword>
<evidence type="ECO:0000256" key="2">
    <source>
        <dbReference type="ARBA" id="ARBA00022732"/>
    </source>
</evidence>
<evidence type="ECO:0000313" key="4">
    <source>
        <dbReference type="EMBL" id="AJW61396.1"/>
    </source>
</evidence>
<feature type="domain" description="Peptidase S74" evidence="3">
    <location>
        <begin position="636"/>
        <end position="732"/>
    </location>
</feature>
<dbReference type="InterPro" id="IPR030392">
    <property type="entry name" value="S74_ICA"/>
</dbReference>